<reference evidence="9 10" key="1">
    <citation type="submission" date="2019-06" db="EMBL/GenBank/DDBJ databases">
        <authorList>
            <person name="Broberg M."/>
        </authorList>
    </citation>
    <scope>NUCLEOTIDE SEQUENCE [LARGE SCALE GENOMIC DNA]</scope>
</reference>
<dbReference type="EMBL" id="CABFNS010000694">
    <property type="protein sequence ID" value="VUC22789.1"/>
    <property type="molecule type" value="Genomic_DNA"/>
</dbReference>
<evidence type="ECO:0000256" key="5">
    <source>
        <dbReference type="ARBA" id="ARBA00022989"/>
    </source>
</evidence>
<evidence type="ECO:0008006" key="11">
    <source>
        <dbReference type="Google" id="ProtNLM"/>
    </source>
</evidence>
<keyword evidence="10" id="KW-1185">Reference proteome</keyword>
<dbReference type="PANTHER" id="PTHR23033">
    <property type="entry name" value="BETA1,3-GALACTOSYLTRANSFERASE"/>
    <property type="match status" value="1"/>
</dbReference>
<dbReference type="Proteomes" id="UP000766486">
    <property type="component" value="Unassembled WGS sequence"/>
</dbReference>
<protein>
    <recommendedName>
        <fullName evidence="11">Hexosyltransferase</fullName>
    </recommendedName>
</protein>
<comment type="similarity">
    <text evidence="2">Belongs to the glycosyltransferase 31 family. Beta3-Gal-T subfamily.</text>
</comment>
<feature type="region of interest" description="Disordered" evidence="7">
    <location>
        <begin position="63"/>
        <end position="94"/>
    </location>
</feature>
<keyword evidence="5 8" id="KW-1133">Transmembrane helix</keyword>
<proteinExistence type="inferred from homology"/>
<evidence type="ECO:0000256" key="3">
    <source>
        <dbReference type="ARBA" id="ARBA00022692"/>
    </source>
</evidence>
<evidence type="ECO:0000256" key="4">
    <source>
        <dbReference type="ARBA" id="ARBA00022968"/>
    </source>
</evidence>
<keyword evidence="4" id="KW-0735">Signal-anchor</keyword>
<evidence type="ECO:0000256" key="6">
    <source>
        <dbReference type="ARBA" id="ARBA00023136"/>
    </source>
</evidence>
<evidence type="ECO:0000256" key="8">
    <source>
        <dbReference type="SAM" id="Phobius"/>
    </source>
</evidence>
<dbReference type="InterPro" id="IPR026050">
    <property type="entry name" value="C1GALT1/C1GALT1_chp1"/>
</dbReference>
<evidence type="ECO:0000256" key="2">
    <source>
        <dbReference type="ARBA" id="ARBA00006462"/>
    </source>
</evidence>
<evidence type="ECO:0000313" key="10">
    <source>
        <dbReference type="Proteomes" id="UP000766486"/>
    </source>
</evidence>
<evidence type="ECO:0000256" key="1">
    <source>
        <dbReference type="ARBA" id="ARBA00004606"/>
    </source>
</evidence>
<organism evidence="9 10">
    <name type="scientific">Bionectria ochroleuca</name>
    <name type="common">Gliocladium roseum</name>
    <dbReference type="NCBI Taxonomy" id="29856"/>
    <lineage>
        <taxon>Eukaryota</taxon>
        <taxon>Fungi</taxon>
        <taxon>Dikarya</taxon>
        <taxon>Ascomycota</taxon>
        <taxon>Pezizomycotina</taxon>
        <taxon>Sordariomycetes</taxon>
        <taxon>Hypocreomycetidae</taxon>
        <taxon>Hypocreales</taxon>
        <taxon>Bionectriaceae</taxon>
        <taxon>Clonostachys</taxon>
    </lineage>
</organism>
<feature type="transmembrane region" description="Helical" evidence="8">
    <location>
        <begin position="17"/>
        <end position="39"/>
    </location>
</feature>
<comment type="subcellular location">
    <subcellularLocation>
        <location evidence="1">Membrane</location>
        <topology evidence="1">Single-pass type II membrane protein</topology>
    </subcellularLocation>
</comment>
<evidence type="ECO:0000313" key="9">
    <source>
        <dbReference type="EMBL" id="VUC22789.1"/>
    </source>
</evidence>
<keyword evidence="6 8" id="KW-0472">Membrane</keyword>
<dbReference type="PANTHER" id="PTHR23033:SF40">
    <property type="entry name" value="APPLE DOMAIN-CONTAINING PROTEIN"/>
    <property type="match status" value="1"/>
</dbReference>
<feature type="compositionally biased region" description="Low complexity" evidence="7">
    <location>
        <begin position="76"/>
        <end position="91"/>
    </location>
</feature>
<sequence length="256" mass="28593">MKTRADLFYIIVGYRRFFVLITISVAVLGAILFGLWRLASICPGHGFCPGVFKHKAAPKQAQISGSSATSDDLRHATSQSPSSAPAPQQFSGMAPVPTALSTKDPCEGFPDTSNILLAVAGYHVQDSLEEVREEVKLNNPDFDLYFRQKNCASDQETCNRNTNDNTAAQGWSLDKYKNIHIAEKTWKQKLNYDWYLYVDADTYVVWPTIVGWLQYVNPKEQWCVGSVAFLGDFPFAHGSSGCLLSQVTMRRFFDGK</sequence>
<keyword evidence="3 8" id="KW-0812">Transmembrane</keyword>
<evidence type="ECO:0000256" key="7">
    <source>
        <dbReference type="SAM" id="MobiDB-lite"/>
    </source>
</evidence>
<accession>A0ABY6TVU7</accession>
<name>A0ABY6TVU7_BIOOC</name>
<comment type="caution">
    <text evidence="9">The sequence shown here is derived from an EMBL/GenBank/DDBJ whole genome shotgun (WGS) entry which is preliminary data.</text>
</comment>
<gene>
    <name evidence="9" type="ORF">CLO192961_LOCUS94442</name>
</gene>
<dbReference type="Gene3D" id="3.90.550.50">
    <property type="match status" value="1"/>
</dbReference>